<sequence length="70" mass="7260">MVDQNVGGRDRLVRALLAVVLTLVAATTLRNGKRKTGLLALVGALGLGFNATTCFCGLNEALGIDTTTDE</sequence>
<keyword evidence="4" id="KW-1185">Reference proteome</keyword>
<protein>
    <submittedName>
        <fullName evidence="3">DUF2892 domain-containing protein</fullName>
    </submittedName>
</protein>
<keyword evidence="1" id="KW-0472">Membrane</keyword>
<accession>A0AAF0PE75</accession>
<feature type="domain" description="Inner membrane protein YgaP-like transmembrane" evidence="2">
    <location>
        <begin position="4"/>
        <end position="67"/>
    </location>
</feature>
<dbReference type="GeneID" id="84213862"/>
<feature type="transmembrane region" description="Helical" evidence="1">
    <location>
        <begin position="12"/>
        <end position="29"/>
    </location>
</feature>
<keyword evidence="1" id="KW-0812">Transmembrane</keyword>
<dbReference type="AlphaFoldDB" id="A0AAF0PE75"/>
<organism evidence="3 4">
    <name type="scientific">Natrinema thermotolerans</name>
    <dbReference type="NCBI Taxonomy" id="121872"/>
    <lineage>
        <taxon>Archaea</taxon>
        <taxon>Methanobacteriati</taxon>
        <taxon>Methanobacteriota</taxon>
        <taxon>Stenosarchaea group</taxon>
        <taxon>Halobacteria</taxon>
        <taxon>Halobacteriales</taxon>
        <taxon>Natrialbaceae</taxon>
        <taxon>Natrinema</taxon>
    </lineage>
</organism>
<dbReference type="Proteomes" id="UP001224926">
    <property type="component" value="Chromosome"/>
</dbReference>
<keyword evidence="1" id="KW-1133">Transmembrane helix</keyword>
<evidence type="ECO:0000313" key="4">
    <source>
        <dbReference type="Proteomes" id="UP001224926"/>
    </source>
</evidence>
<evidence type="ECO:0000313" key="3">
    <source>
        <dbReference type="EMBL" id="WMT09561.1"/>
    </source>
</evidence>
<dbReference type="Pfam" id="PF11127">
    <property type="entry name" value="YgaP-like_TM"/>
    <property type="match status" value="1"/>
</dbReference>
<dbReference type="GeneID" id="14332859"/>
<evidence type="ECO:0000256" key="1">
    <source>
        <dbReference type="SAM" id="Phobius"/>
    </source>
</evidence>
<reference evidence="3 4" key="1">
    <citation type="submission" date="2022-07" db="EMBL/GenBank/DDBJ databases">
        <title>Two temperate virus in Haloterrigena jeotgali A29.</title>
        <authorList>
            <person name="Deng X."/>
        </authorList>
    </citation>
    <scope>NUCLEOTIDE SEQUENCE [LARGE SCALE GENOMIC DNA]</scope>
    <source>
        <strain evidence="3 4">A29</strain>
    </source>
</reference>
<dbReference type="EMBL" id="CP101873">
    <property type="protein sequence ID" value="WMT09561.1"/>
    <property type="molecule type" value="Genomic_DNA"/>
</dbReference>
<name>A0AAF0PE75_9EURY</name>
<dbReference type="InterPro" id="IPR021309">
    <property type="entry name" value="YgaP-like_TM"/>
</dbReference>
<gene>
    <name evidence="3" type="ORF">NP511_07940</name>
</gene>
<dbReference type="RefSeq" id="WP_006182655.1">
    <property type="nucleotide sequence ID" value="NZ_CP101873.1"/>
</dbReference>
<evidence type="ECO:0000259" key="2">
    <source>
        <dbReference type="Pfam" id="PF11127"/>
    </source>
</evidence>
<proteinExistence type="predicted"/>